<comment type="caution">
    <text evidence="2">The sequence shown here is derived from an EMBL/GenBank/DDBJ whole genome shotgun (WGS) entry which is preliminary data.</text>
</comment>
<protein>
    <submittedName>
        <fullName evidence="2">Uncharacterized protein</fullName>
    </submittedName>
</protein>
<evidence type="ECO:0000313" key="3">
    <source>
        <dbReference type="Proteomes" id="UP000575397"/>
    </source>
</evidence>
<dbReference type="EMBL" id="JABCUS010000008">
    <property type="protein sequence ID" value="NMX03218.1"/>
    <property type="molecule type" value="Genomic_DNA"/>
</dbReference>
<name>A0A7Y0UTM3_9ACTO</name>
<dbReference type="RefSeq" id="WP_004014764.1">
    <property type="nucleotide sequence ID" value="NZ_CAMUNX010000009.1"/>
</dbReference>
<reference evidence="2 3" key="2">
    <citation type="submission" date="2020-04" db="EMBL/GenBank/DDBJ databases">
        <title>Antimicrobial susceptibility and clonality of vaginal-derived multi-drug resistant Mobiluncus isolates in China.</title>
        <authorList>
            <person name="Zhang X."/>
        </authorList>
    </citation>
    <scope>NUCLEOTIDE SEQUENCE [LARGE SCALE GENOMIC DNA]</scope>
    <source>
        <strain evidence="2 3">12</strain>
    </source>
</reference>
<evidence type="ECO:0000313" key="4">
    <source>
        <dbReference type="Proteomes" id="UP001209486"/>
    </source>
</evidence>
<dbReference type="Proteomes" id="UP001209486">
    <property type="component" value="Unassembled WGS sequence"/>
</dbReference>
<proteinExistence type="predicted"/>
<dbReference type="AlphaFoldDB" id="A0A7Y0UTM3"/>
<dbReference type="EMBL" id="VSZY01000018">
    <property type="protein sequence ID" value="MCU9969554.1"/>
    <property type="molecule type" value="Genomic_DNA"/>
</dbReference>
<dbReference type="Proteomes" id="UP000575397">
    <property type="component" value="Unassembled WGS sequence"/>
</dbReference>
<organism evidence="2 3">
    <name type="scientific">Mobiluncus mulieris</name>
    <dbReference type="NCBI Taxonomy" id="2052"/>
    <lineage>
        <taxon>Bacteria</taxon>
        <taxon>Bacillati</taxon>
        <taxon>Actinomycetota</taxon>
        <taxon>Actinomycetes</taxon>
        <taxon>Actinomycetales</taxon>
        <taxon>Actinomycetaceae</taxon>
        <taxon>Mobiluncus</taxon>
    </lineage>
</organism>
<sequence length="96" mass="10569">MARCFGEGGNSALRWSELCTHWWTNSRVFSKCYPPLDQAIQPGGVVEFQVPDFGEMPGNLISRRALRQQVIPPSLMTNSTSPVISISAPKDSSSSR</sequence>
<reference evidence="1 4" key="1">
    <citation type="submission" date="2019-08" db="EMBL/GenBank/DDBJ databases">
        <title>Comparison of rpoB and gyrB Sequences from Mobiluncus Species and Development of a Multiplex PCR Method for Clinical Detection of Mobiluncus curtisii and Mobiluncus mulieris.</title>
        <authorList>
            <person name="Yang L."/>
            <person name="Shen Y."/>
            <person name="Xu G."/>
            <person name="Shu L.-B."/>
            <person name="Hu J."/>
            <person name="Zhang R."/>
            <person name="Wang Y."/>
            <person name="Zhou H.-W."/>
            <person name="Zhang X."/>
        </authorList>
    </citation>
    <scope>NUCLEOTIDE SEQUENCE [LARGE SCALE GENOMIC DNA]</scope>
    <source>
        <strain evidence="1 4">M26</strain>
    </source>
</reference>
<accession>A0A7Y0UTM3</accession>
<evidence type="ECO:0000313" key="2">
    <source>
        <dbReference type="EMBL" id="NMX03218.1"/>
    </source>
</evidence>
<gene>
    <name evidence="1" type="ORF">FYZ43_09200</name>
    <name evidence="2" type="ORF">HHJ77_04575</name>
</gene>
<evidence type="ECO:0000313" key="1">
    <source>
        <dbReference type="EMBL" id="MCU9969554.1"/>
    </source>
</evidence>